<feature type="binding site" evidence="22">
    <location>
        <position position="740"/>
    </location>
    <ligand>
        <name>ATP</name>
        <dbReference type="ChEBI" id="CHEBI:30616"/>
    </ligand>
</feature>
<dbReference type="InterPro" id="IPR017441">
    <property type="entry name" value="Protein_kinase_ATP_BS"/>
</dbReference>
<dbReference type="PANTHER" id="PTHR27008:SF357">
    <property type="entry name" value="PROTEIN KINASE DOMAIN-CONTAINING PROTEIN"/>
    <property type="match status" value="1"/>
</dbReference>
<name>A0AAD7LHV3_QUISA</name>
<evidence type="ECO:0000256" key="16">
    <source>
        <dbReference type="ARBA" id="ARBA00022989"/>
    </source>
</evidence>
<evidence type="ECO:0000256" key="7">
    <source>
        <dbReference type="ARBA" id="ARBA00022553"/>
    </source>
</evidence>
<evidence type="ECO:0000256" key="11">
    <source>
        <dbReference type="ARBA" id="ARBA00022729"/>
    </source>
</evidence>
<keyword evidence="16 23" id="KW-1133">Transmembrane helix</keyword>
<dbReference type="Pfam" id="PF00560">
    <property type="entry name" value="LRR_1"/>
    <property type="match status" value="5"/>
</dbReference>
<evidence type="ECO:0000256" key="4">
    <source>
        <dbReference type="ARBA" id="ARBA00012513"/>
    </source>
</evidence>
<dbReference type="PROSITE" id="PS00108">
    <property type="entry name" value="PROTEIN_KINASE_ST"/>
    <property type="match status" value="1"/>
</dbReference>
<dbReference type="Gene3D" id="3.80.10.10">
    <property type="entry name" value="Ribonuclease Inhibitor"/>
    <property type="match status" value="4"/>
</dbReference>
<keyword evidence="18 25" id="KW-0675">Receptor</keyword>
<feature type="transmembrane region" description="Helical" evidence="23">
    <location>
        <begin position="657"/>
        <end position="679"/>
    </location>
</feature>
<evidence type="ECO:0000259" key="24">
    <source>
        <dbReference type="PROSITE" id="PS50011"/>
    </source>
</evidence>
<dbReference type="Pfam" id="PF00069">
    <property type="entry name" value="Pkinase"/>
    <property type="match status" value="1"/>
</dbReference>
<evidence type="ECO:0000256" key="14">
    <source>
        <dbReference type="ARBA" id="ARBA00022777"/>
    </source>
</evidence>
<dbReference type="SMART" id="SM00365">
    <property type="entry name" value="LRR_SD22"/>
    <property type="match status" value="7"/>
</dbReference>
<keyword evidence="19" id="KW-0325">Glycoprotein</keyword>
<keyword evidence="13 22" id="KW-0547">Nucleotide-binding</keyword>
<keyword evidence="26" id="KW-1185">Reference proteome</keyword>
<dbReference type="GO" id="GO:0004674">
    <property type="term" value="F:protein serine/threonine kinase activity"/>
    <property type="evidence" value="ECO:0007669"/>
    <property type="project" value="UniProtKB-KW"/>
</dbReference>
<dbReference type="KEGG" id="qsa:O6P43_018982"/>
<keyword evidence="5" id="KW-1003">Cell membrane</keyword>
<evidence type="ECO:0000256" key="19">
    <source>
        <dbReference type="ARBA" id="ARBA00023180"/>
    </source>
</evidence>
<dbReference type="PROSITE" id="PS00107">
    <property type="entry name" value="PROTEIN_KINASE_ATP"/>
    <property type="match status" value="1"/>
</dbReference>
<dbReference type="GO" id="GO:0005886">
    <property type="term" value="C:plasma membrane"/>
    <property type="evidence" value="ECO:0007669"/>
    <property type="project" value="UniProtKB-SubCell"/>
</dbReference>
<dbReference type="EMBL" id="JARAOO010000008">
    <property type="protein sequence ID" value="KAJ7958222.1"/>
    <property type="molecule type" value="Genomic_DNA"/>
</dbReference>
<dbReference type="SUPFAM" id="SSF52058">
    <property type="entry name" value="L domain-like"/>
    <property type="match status" value="2"/>
</dbReference>
<evidence type="ECO:0000256" key="17">
    <source>
        <dbReference type="ARBA" id="ARBA00023136"/>
    </source>
</evidence>
<dbReference type="InterPro" id="IPR032675">
    <property type="entry name" value="LRR_dom_sf"/>
</dbReference>
<dbReference type="InterPro" id="IPR008271">
    <property type="entry name" value="Ser/Thr_kinase_AS"/>
</dbReference>
<dbReference type="Pfam" id="PF08263">
    <property type="entry name" value="LRRNT_2"/>
    <property type="match status" value="1"/>
</dbReference>
<dbReference type="SMART" id="SM00220">
    <property type="entry name" value="S_TKc"/>
    <property type="match status" value="1"/>
</dbReference>
<evidence type="ECO:0000256" key="1">
    <source>
        <dbReference type="ARBA" id="ARBA00004251"/>
    </source>
</evidence>
<evidence type="ECO:0000256" key="9">
    <source>
        <dbReference type="ARBA" id="ARBA00022679"/>
    </source>
</evidence>
<protein>
    <recommendedName>
        <fullName evidence="4">non-specific serine/threonine protein kinase</fullName>
        <ecNumber evidence="4">2.7.11.1</ecNumber>
    </recommendedName>
</protein>
<evidence type="ECO:0000256" key="13">
    <source>
        <dbReference type="ARBA" id="ARBA00022741"/>
    </source>
</evidence>
<organism evidence="25 26">
    <name type="scientific">Quillaja saponaria</name>
    <name type="common">Soap bark tree</name>
    <dbReference type="NCBI Taxonomy" id="32244"/>
    <lineage>
        <taxon>Eukaryota</taxon>
        <taxon>Viridiplantae</taxon>
        <taxon>Streptophyta</taxon>
        <taxon>Embryophyta</taxon>
        <taxon>Tracheophyta</taxon>
        <taxon>Spermatophyta</taxon>
        <taxon>Magnoliopsida</taxon>
        <taxon>eudicotyledons</taxon>
        <taxon>Gunneridae</taxon>
        <taxon>Pentapetalae</taxon>
        <taxon>rosids</taxon>
        <taxon>fabids</taxon>
        <taxon>Fabales</taxon>
        <taxon>Quillajaceae</taxon>
        <taxon>Quillaja</taxon>
    </lineage>
</organism>
<dbReference type="SUPFAM" id="SSF56112">
    <property type="entry name" value="Protein kinase-like (PK-like)"/>
    <property type="match status" value="1"/>
</dbReference>
<feature type="domain" description="Protein kinase" evidence="24">
    <location>
        <begin position="712"/>
        <end position="1015"/>
    </location>
</feature>
<reference evidence="25" key="1">
    <citation type="journal article" date="2023" name="Science">
        <title>Elucidation of the pathway for biosynthesis of saponin adjuvants from the soapbark tree.</title>
        <authorList>
            <person name="Reed J."/>
            <person name="Orme A."/>
            <person name="El-Demerdash A."/>
            <person name="Owen C."/>
            <person name="Martin L.B.B."/>
            <person name="Misra R.C."/>
            <person name="Kikuchi S."/>
            <person name="Rejzek M."/>
            <person name="Martin A.C."/>
            <person name="Harkess A."/>
            <person name="Leebens-Mack J."/>
            <person name="Louveau T."/>
            <person name="Stephenson M.J."/>
            <person name="Osbourn A."/>
        </authorList>
    </citation>
    <scope>NUCLEOTIDE SEQUENCE</scope>
    <source>
        <strain evidence="25">S10</strain>
    </source>
</reference>
<comment type="similarity">
    <text evidence="2">Belongs to the protein kinase superfamily. Ser/Thr protein kinase family.</text>
</comment>
<dbReference type="SMART" id="SM00369">
    <property type="entry name" value="LRR_TYP"/>
    <property type="match status" value="11"/>
</dbReference>
<evidence type="ECO:0000256" key="21">
    <source>
        <dbReference type="ARBA" id="ARBA00048679"/>
    </source>
</evidence>
<sequence length="1016" mass="111292">FALLSKTAANYMGFFSHLLLHFALLIVLTIFKCFLVVESANLSIITDRESLISFKSKLSHDGPDPLFSWNQNSTPCNWTGVTCNKFGHRVVSLDLSGLGITGEISPHIGNLSFLSSLQLQDNKFTGMLPDQIGNLFRLRILNMSSNNIEGALPLNLSRLSELQILDLAANKFMGRIPEDMSFLTKLRVLKLGRNNLSGVIPPTIGNISSLTNMSFGTNALSGGIPSDLGRLKNLMELDLSLNNLSGTVPPSIYNLSSLVNLALASNQFWGEIPGDVGDKLPKLLVFNFCFNKFTGGIPGSLHNLTKIQVIRMAHNLLEGHVPPGLGNLPFLRMYNIGFNKIVSSGDGGLSFITSLTNSTLLDFLAIDGNQLEGVIPETIGNLSKVLSKLYMGGNRIFGNIPASIGHLTGLSLLNLSYNAISGEIPPELGQLDKLQMLSLAGNQISGSIPSTLGNLEDLNQIYLSTNKLVGHIPVSFGNFRKLLSMDLSNNQLNGSLPKEILNLPSLSSILNLSVNFLTGDLPQEVDRLTSVVTIDLSYNQLSGNIPSTIQNCKSLEELYLARNMLSGPIPRSLGEVRGLEILDVSSNQLSGSIPVELQNLRALQFLDLSYNNLEGVVPSSGVFQNRSSVHLEGNQKLCLLSTCVDTQGRGRRPLIKVYIITSVVVILAVCLTISLYLYVRNRKLRATESSELLKRQHQMISYNELFRATGNFNQESLIGNGSFGSVYRGYLSQGIAIAVKVLDIQRTGFGKSFFSECEALRNVRHRNIVRLITSCSSVDFKNMEFLALVYEYLSNGSLEDWIKGKRKHANGDGLNLLERLNVAIDVVCALDYLHHDSEVPVVHCDLKPSNILLDEFMTAKVGDFGLARLLMERSGDQHSISSTHVLKGSIGYIPPEYGLGVKPSVAGDVYSFGVMLLELFSGRCPTHDRFKEGLDLTSWVQSEFPANIVQVLDPELLQLMESLHHKDKAISPDVQLNCLITILGVGLSCTTYSPDARISMRDAVRKLKIAREALLK</sequence>
<keyword evidence="17 23" id="KW-0472">Membrane</keyword>
<evidence type="ECO:0000256" key="6">
    <source>
        <dbReference type="ARBA" id="ARBA00022527"/>
    </source>
</evidence>
<dbReference type="InterPro" id="IPR013210">
    <property type="entry name" value="LRR_N_plant-typ"/>
</dbReference>
<evidence type="ECO:0000256" key="12">
    <source>
        <dbReference type="ARBA" id="ARBA00022737"/>
    </source>
</evidence>
<dbReference type="Pfam" id="PF13855">
    <property type="entry name" value="LRR_8"/>
    <property type="match status" value="1"/>
</dbReference>
<keyword evidence="14 25" id="KW-0418">Kinase</keyword>
<keyword evidence="15 22" id="KW-0067">ATP-binding</keyword>
<evidence type="ECO:0000313" key="25">
    <source>
        <dbReference type="EMBL" id="KAJ7958222.1"/>
    </source>
</evidence>
<evidence type="ECO:0000256" key="5">
    <source>
        <dbReference type="ARBA" id="ARBA00022475"/>
    </source>
</evidence>
<comment type="caution">
    <text evidence="25">The sequence shown here is derived from an EMBL/GenBank/DDBJ whole genome shotgun (WGS) entry which is preliminary data.</text>
</comment>
<dbReference type="GO" id="GO:0005524">
    <property type="term" value="F:ATP binding"/>
    <property type="evidence" value="ECO:0007669"/>
    <property type="project" value="UniProtKB-UniRule"/>
</dbReference>
<accession>A0AAD7LHV3</accession>
<dbReference type="PROSITE" id="PS50011">
    <property type="entry name" value="PROTEIN_KINASE_DOM"/>
    <property type="match status" value="1"/>
</dbReference>
<evidence type="ECO:0000256" key="22">
    <source>
        <dbReference type="PROSITE-ProRule" id="PRU10141"/>
    </source>
</evidence>
<comment type="catalytic activity">
    <reaction evidence="20">
        <text>L-threonyl-[protein] + ATP = O-phospho-L-threonyl-[protein] + ADP + H(+)</text>
        <dbReference type="Rhea" id="RHEA:46608"/>
        <dbReference type="Rhea" id="RHEA-COMP:11060"/>
        <dbReference type="Rhea" id="RHEA-COMP:11605"/>
        <dbReference type="ChEBI" id="CHEBI:15378"/>
        <dbReference type="ChEBI" id="CHEBI:30013"/>
        <dbReference type="ChEBI" id="CHEBI:30616"/>
        <dbReference type="ChEBI" id="CHEBI:61977"/>
        <dbReference type="ChEBI" id="CHEBI:456216"/>
        <dbReference type="EC" id="2.7.11.1"/>
    </reaction>
</comment>
<dbReference type="Pfam" id="PF23598">
    <property type="entry name" value="LRR_14"/>
    <property type="match status" value="1"/>
</dbReference>
<dbReference type="FunFam" id="3.80.10.10:FF:000275">
    <property type="entry name" value="Leucine-rich repeat receptor-like protein kinase"/>
    <property type="match status" value="1"/>
</dbReference>
<evidence type="ECO:0000256" key="3">
    <source>
        <dbReference type="ARBA" id="ARBA00009592"/>
    </source>
</evidence>
<feature type="non-terminal residue" evidence="25">
    <location>
        <position position="1016"/>
    </location>
</feature>
<evidence type="ECO:0000256" key="2">
    <source>
        <dbReference type="ARBA" id="ARBA00008684"/>
    </source>
</evidence>
<comment type="similarity">
    <text evidence="3">Belongs to the RLP family.</text>
</comment>
<dbReference type="InterPro" id="IPR003591">
    <property type="entry name" value="Leu-rich_rpt_typical-subtyp"/>
</dbReference>
<comment type="catalytic activity">
    <reaction evidence="21">
        <text>L-seryl-[protein] + ATP = O-phospho-L-seryl-[protein] + ADP + H(+)</text>
        <dbReference type="Rhea" id="RHEA:17989"/>
        <dbReference type="Rhea" id="RHEA-COMP:9863"/>
        <dbReference type="Rhea" id="RHEA-COMP:11604"/>
        <dbReference type="ChEBI" id="CHEBI:15378"/>
        <dbReference type="ChEBI" id="CHEBI:29999"/>
        <dbReference type="ChEBI" id="CHEBI:30616"/>
        <dbReference type="ChEBI" id="CHEBI:83421"/>
        <dbReference type="ChEBI" id="CHEBI:456216"/>
        <dbReference type="EC" id="2.7.11.1"/>
    </reaction>
</comment>
<dbReference type="EC" id="2.7.11.1" evidence="4"/>
<evidence type="ECO:0000256" key="8">
    <source>
        <dbReference type="ARBA" id="ARBA00022614"/>
    </source>
</evidence>
<keyword evidence="12" id="KW-0677">Repeat</keyword>
<evidence type="ECO:0000256" key="20">
    <source>
        <dbReference type="ARBA" id="ARBA00047899"/>
    </source>
</evidence>
<dbReference type="PRINTS" id="PR00019">
    <property type="entry name" value="LEURICHRPT"/>
</dbReference>
<proteinExistence type="inferred from homology"/>
<feature type="transmembrane region" description="Helical" evidence="23">
    <location>
        <begin position="14"/>
        <end position="37"/>
    </location>
</feature>
<dbReference type="InterPro" id="IPR001611">
    <property type="entry name" value="Leu-rich_rpt"/>
</dbReference>
<dbReference type="Gene3D" id="3.30.200.20">
    <property type="entry name" value="Phosphorylase Kinase, domain 1"/>
    <property type="match status" value="1"/>
</dbReference>
<evidence type="ECO:0000256" key="15">
    <source>
        <dbReference type="ARBA" id="ARBA00022840"/>
    </source>
</evidence>
<evidence type="ECO:0000313" key="26">
    <source>
        <dbReference type="Proteomes" id="UP001163823"/>
    </source>
</evidence>
<keyword evidence="8" id="KW-0433">Leucine-rich repeat</keyword>
<dbReference type="InterPro" id="IPR011009">
    <property type="entry name" value="Kinase-like_dom_sf"/>
</dbReference>
<dbReference type="PANTHER" id="PTHR27008">
    <property type="entry name" value="OS04G0122200 PROTEIN"/>
    <property type="match status" value="1"/>
</dbReference>
<keyword evidence="11" id="KW-0732">Signal</keyword>
<dbReference type="AlphaFoldDB" id="A0AAD7LHV3"/>
<dbReference type="FunFam" id="3.80.10.10:FF:000288">
    <property type="entry name" value="LRR receptor-like serine/threonine-protein kinase EFR"/>
    <property type="match status" value="1"/>
</dbReference>
<dbReference type="FunFam" id="3.80.10.10:FF:001655">
    <property type="entry name" value="Putative leucine-rich repeat receptor-like protein kinase family protein"/>
    <property type="match status" value="1"/>
</dbReference>
<keyword evidence="10 23" id="KW-0812">Transmembrane</keyword>
<dbReference type="InterPro" id="IPR051809">
    <property type="entry name" value="Plant_receptor-like_S/T_kinase"/>
</dbReference>
<gene>
    <name evidence="25" type="ORF">O6P43_018982</name>
</gene>
<evidence type="ECO:0000256" key="10">
    <source>
        <dbReference type="ARBA" id="ARBA00022692"/>
    </source>
</evidence>
<dbReference type="InterPro" id="IPR000719">
    <property type="entry name" value="Prot_kinase_dom"/>
</dbReference>
<keyword evidence="7" id="KW-0597">Phosphoprotein</keyword>
<dbReference type="InterPro" id="IPR055414">
    <property type="entry name" value="LRR_R13L4/SHOC2-like"/>
</dbReference>
<keyword evidence="9" id="KW-0808">Transferase</keyword>
<comment type="subcellular location">
    <subcellularLocation>
        <location evidence="1">Cell membrane</location>
        <topology evidence="1">Single-pass type I membrane protein</topology>
    </subcellularLocation>
</comment>
<dbReference type="Gene3D" id="1.10.510.10">
    <property type="entry name" value="Transferase(Phosphotransferase) domain 1"/>
    <property type="match status" value="1"/>
</dbReference>
<evidence type="ECO:0000256" key="18">
    <source>
        <dbReference type="ARBA" id="ARBA00023170"/>
    </source>
</evidence>
<evidence type="ECO:0000256" key="23">
    <source>
        <dbReference type="SAM" id="Phobius"/>
    </source>
</evidence>
<keyword evidence="6" id="KW-0723">Serine/threonine-protein kinase</keyword>
<dbReference type="FunFam" id="1.10.510.10:FF:000358">
    <property type="entry name" value="Putative leucine-rich repeat receptor-like serine/threonine-protein kinase"/>
    <property type="match status" value="1"/>
</dbReference>
<dbReference type="Proteomes" id="UP001163823">
    <property type="component" value="Chromosome 8"/>
</dbReference>
<dbReference type="FunFam" id="3.30.200.20:FF:000432">
    <property type="entry name" value="LRR receptor-like serine/threonine-protein kinase EFR"/>
    <property type="match status" value="1"/>
</dbReference>